<evidence type="ECO:0000256" key="5">
    <source>
        <dbReference type="ARBA" id="ARBA00022692"/>
    </source>
</evidence>
<evidence type="ECO:0000256" key="1">
    <source>
        <dbReference type="ARBA" id="ARBA00004251"/>
    </source>
</evidence>
<evidence type="ECO:0000256" key="6">
    <source>
        <dbReference type="ARBA" id="ARBA00022729"/>
    </source>
</evidence>
<dbReference type="PROSITE" id="PS01209">
    <property type="entry name" value="LDLRA_1"/>
    <property type="match status" value="4"/>
</dbReference>
<dbReference type="FunFam" id="4.10.400.10:FF:000011">
    <property type="entry name" value="Low-density lipoprotein receptor-related protein 1"/>
    <property type="match status" value="1"/>
</dbReference>
<keyword evidence="8" id="KW-1133">Transmembrane helix</keyword>
<dbReference type="EMBL" id="JANEYF010002218">
    <property type="protein sequence ID" value="KAJ8949685.1"/>
    <property type="molecule type" value="Genomic_DNA"/>
</dbReference>
<evidence type="ECO:0000313" key="18">
    <source>
        <dbReference type="Proteomes" id="UP001162156"/>
    </source>
</evidence>
<accession>A0AAV8YET3</accession>
<comment type="subcellular location">
    <subcellularLocation>
        <location evidence="1">Cell membrane</location>
        <topology evidence="1">Single-pass type I membrane protein</topology>
    </subcellularLocation>
</comment>
<feature type="domain" description="EGF-like" evidence="16">
    <location>
        <begin position="598"/>
        <end position="635"/>
    </location>
</feature>
<keyword evidence="5" id="KW-0812">Transmembrane</keyword>
<dbReference type="InterPro" id="IPR011042">
    <property type="entry name" value="6-blade_b-propeller_TolB-like"/>
</dbReference>
<keyword evidence="10 13" id="KW-1015">Disulfide bond</keyword>
<dbReference type="InterPro" id="IPR002172">
    <property type="entry name" value="LDrepeatLR_classA_rpt"/>
</dbReference>
<dbReference type="SMART" id="SM00192">
    <property type="entry name" value="LDLa"/>
    <property type="match status" value="6"/>
</dbReference>
<feature type="domain" description="EGF-like calcium-binding" evidence="15">
    <location>
        <begin position="599"/>
        <end position="635"/>
    </location>
</feature>
<dbReference type="Gene3D" id="2.120.10.30">
    <property type="entry name" value="TolB, C-terminal domain"/>
    <property type="match status" value="2"/>
</dbReference>
<dbReference type="AlphaFoldDB" id="A0AAV8YET3"/>
<feature type="disulfide bond" evidence="13">
    <location>
        <begin position="84"/>
        <end position="99"/>
    </location>
</feature>
<dbReference type="CDD" id="cd00112">
    <property type="entry name" value="LDLa"/>
    <property type="match status" value="4"/>
</dbReference>
<evidence type="ECO:0000256" key="10">
    <source>
        <dbReference type="ARBA" id="ARBA00023157"/>
    </source>
</evidence>
<dbReference type="PANTHER" id="PTHR22722:SF15">
    <property type="entry name" value="LOW-DENSITY LIPOPROTEIN RECEPTOR-RELATED"/>
    <property type="match status" value="1"/>
</dbReference>
<keyword evidence="2" id="KW-1003">Cell membrane</keyword>
<feature type="repeat" description="LDL-receptor class B" evidence="14">
    <location>
        <begin position="377"/>
        <end position="419"/>
    </location>
</feature>
<dbReference type="InterPro" id="IPR000742">
    <property type="entry name" value="EGF"/>
</dbReference>
<dbReference type="InterPro" id="IPR000033">
    <property type="entry name" value="LDLR_classB_rpt"/>
</dbReference>
<protein>
    <submittedName>
        <fullName evidence="17">Uncharacterized protein</fullName>
    </submittedName>
</protein>
<keyword evidence="4" id="KW-0254">Endocytosis</keyword>
<dbReference type="InterPro" id="IPR036055">
    <property type="entry name" value="LDL_receptor-like_sf"/>
</dbReference>
<keyword evidence="11" id="KW-0675">Receptor</keyword>
<dbReference type="InterPro" id="IPR001881">
    <property type="entry name" value="EGF-like_Ca-bd_dom"/>
</dbReference>
<dbReference type="GO" id="GO:0042562">
    <property type="term" value="F:hormone binding"/>
    <property type="evidence" value="ECO:0007669"/>
    <property type="project" value="TreeGrafter"/>
</dbReference>
<evidence type="ECO:0000256" key="3">
    <source>
        <dbReference type="ARBA" id="ARBA00022536"/>
    </source>
</evidence>
<dbReference type="Gene3D" id="2.10.25.10">
    <property type="entry name" value="Laminin"/>
    <property type="match status" value="1"/>
</dbReference>
<keyword evidence="3" id="KW-0245">EGF-like domain</keyword>
<feature type="disulfide bond" evidence="13">
    <location>
        <begin position="72"/>
        <end position="90"/>
    </location>
</feature>
<dbReference type="SUPFAM" id="SSF63825">
    <property type="entry name" value="YWTD domain"/>
    <property type="match status" value="2"/>
</dbReference>
<dbReference type="GO" id="GO:0005509">
    <property type="term" value="F:calcium ion binding"/>
    <property type="evidence" value="ECO:0007669"/>
    <property type="project" value="InterPro"/>
</dbReference>
<keyword evidence="9" id="KW-0472">Membrane</keyword>
<dbReference type="SMART" id="SM00135">
    <property type="entry name" value="LY"/>
    <property type="match status" value="9"/>
</dbReference>
<dbReference type="PROSITE" id="PS51120">
    <property type="entry name" value="LDLRB"/>
    <property type="match status" value="8"/>
</dbReference>
<reference evidence="17" key="1">
    <citation type="journal article" date="2023" name="Insect Mol. Biol.">
        <title>Genome sequencing provides insights into the evolution of gene families encoding plant cell wall-degrading enzymes in longhorned beetles.</title>
        <authorList>
            <person name="Shin N.R."/>
            <person name="Okamura Y."/>
            <person name="Kirsch R."/>
            <person name="Pauchet Y."/>
        </authorList>
    </citation>
    <scope>NUCLEOTIDE SEQUENCE</scope>
    <source>
        <strain evidence="17">RBIC_L_NR</strain>
    </source>
</reference>
<evidence type="ECO:0000259" key="15">
    <source>
        <dbReference type="SMART" id="SM00179"/>
    </source>
</evidence>
<dbReference type="Pfam" id="PF00058">
    <property type="entry name" value="Ldl_recept_b"/>
    <property type="match status" value="7"/>
</dbReference>
<feature type="repeat" description="LDL-receptor class B" evidence="14">
    <location>
        <begin position="770"/>
        <end position="813"/>
    </location>
</feature>
<dbReference type="GO" id="GO:0043235">
    <property type="term" value="C:receptor complex"/>
    <property type="evidence" value="ECO:0007669"/>
    <property type="project" value="TreeGrafter"/>
</dbReference>
<feature type="disulfide bond" evidence="13">
    <location>
        <begin position="216"/>
        <end position="231"/>
    </location>
</feature>
<dbReference type="PANTHER" id="PTHR22722">
    <property type="entry name" value="LOW-DENSITY LIPOPROTEIN RECEPTOR-RELATED PROTEIN 2-RELATED"/>
    <property type="match status" value="1"/>
</dbReference>
<keyword evidence="7" id="KW-0677">Repeat</keyword>
<dbReference type="InterPro" id="IPR051221">
    <property type="entry name" value="LDLR-related"/>
</dbReference>
<evidence type="ECO:0000256" key="12">
    <source>
        <dbReference type="ARBA" id="ARBA00023180"/>
    </source>
</evidence>
<dbReference type="GO" id="GO:0006898">
    <property type="term" value="P:receptor-mediated endocytosis"/>
    <property type="evidence" value="ECO:0007669"/>
    <property type="project" value="TreeGrafter"/>
</dbReference>
<feature type="disulfide bond" evidence="13">
    <location>
        <begin position="197"/>
        <end position="209"/>
    </location>
</feature>
<feature type="domain" description="EGF-like" evidence="16">
    <location>
        <begin position="154"/>
        <end position="190"/>
    </location>
</feature>
<dbReference type="Pfam" id="PF14670">
    <property type="entry name" value="FXa_inhibition"/>
    <property type="match status" value="1"/>
</dbReference>
<evidence type="ECO:0000256" key="13">
    <source>
        <dbReference type="PROSITE-ProRule" id="PRU00124"/>
    </source>
</evidence>
<proteinExistence type="predicted"/>
<comment type="caution">
    <text evidence="13">Lacks conserved residue(s) required for the propagation of feature annotation.</text>
</comment>
<feature type="disulfide bond" evidence="13">
    <location>
        <begin position="155"/>
        <end position="167"/>
    </location>
</feature>
<dbReference type="FunFam" id="2.10.25.10:FF:000240">
    <property type="entry name" value="Vitamin K-dependent protein S"/>
    <property type="match status" value="1"/>
</dbReference>
<dbReference type="Pfam" id="PF00057">
    <property type="entry name" value="Ldl_recept_a"/>
    <property type="match status" value="5"/>
</dbReference>
<feature type="disulfide bond" evidence="13">
    <location>
        <begin position="262"/>
        <end position="277"/>
    </location>
</feature>
<feature type="repeat" description="LDL-receptor class B" evidence="14">
    <location>
        <begin position="420"/>
        <end position="462"/>
    </location>
</feature>
<feature type="disulfide bond" evidence="13">
    <location>
        <begin position="133"/>
        <end position="148"/>
    </location>
</feature>
<dbReference type="SUPFAM" id="SSF57196">
    <property type="entry name" value="EGF/Laminin"/>
    <property type="match status" value="2"/>
</dbReference>
<feature type="domain" description="EGF-like calcium-binding" evidence="15">
    <location>
        <begin position="288"/>
        <end position="331"/>
    </location>
</feature>
<gene>
    <name evidence="17" type="ORF">NQ314_008147</name>
</gene>
<dbReference type="SMART" id="SM00179">
    <property type="entry name" value="EGF_CA"/>
    <property type="match status" value="2"/>
</dbReference>
<evidence type="ECO:0000256" key="4">
    <source>
        <dbReference type="ARBA" id="ARBA00022583"/>
    </source>
</evidence>
<dbReference type="Proteomes" id="UP001162156">
    <property type="component" value="Unassembled WGS sequence"/>
</dbReference>
<feature type="disulfide bond" evidence="13">
    <location>
        <begin position="162"/>
        <end position="180"/>
    </location>
</feature>
<feature type="disulfide bond" evidence="13">
    <location>
        <begin position="44"/>
        <end position="59"/>
    </location>
</feature>
<keyword evidence="18" id="KW-1185">Reference proteome</keyword>
<feature type="repeat" description="LDL-receptor class B" evidence="14">
    <location>
        <begin position="814"/>
        <end position="843"/>
    </location>
</feature>
<feature type="disulfide bond" evidence="13">
    <location>
        <begin position="65"/>
        <end position="77"/>
    </location>
</feature>
<sequence>MDCEDNEDELNCKEAGHHQIKCDETKNYVLCPRTNKCISKDWLCDGDDDCGDYSDETHCGYIINCTNDQFQCENGLCIPKLWTCDNDNDCKDFSDELNCTTLGCTHADITPSYCNDKEFQCATHKCIKKEFKCDGDDDCDDWSDEDDCPKIPGDCVSGEFKCNNGKCIPERYRCDKQQDCDDNEDEANCDYNITKTCTPDEYTCDNGACILNTWVCDGYHDCSHGEDEYKCEIVCDVSKFPCSGYDLNDNTTEFCINRKHMCDGQKNCPKGEDEANCPSKRECEHNTECRQLCVTTADDPVCSQTCNNTIGSFKCGCMTGYVLRPDLRTCKAMGAPPTLLFANRIDIRQVSLSNSKYTAILKGLHNAIALDYHYSKGYVFWSDVSMDVIRRANVNGTGVRDIIKSGLESPGGVALDWIHDLIFWTDSGTKRVEVASLDGDERAIIAASEIDKPRAIAVHPGEALVFWTDWGPNPKIERSQMDGSNRISIITESVFWPNGLTLDYTTNQIYWADAKHNVIETSFIDGSHRKKVISKGLPHPFAITIFEDAIFWTDWHTKSISTANKATGAGLRTIHSQLHFPMDIHSYHPQRQPKFRNRCGDKNGGCAHMCLPTRDAFTCVCRMGQKLNPDMKTCQKPETFLLFARKKDLRIKYLDGNSQHQHEMVIPIEGIKSAVAIAWDSKSDYIYWTDVERNSLNRAFWNGSFQEVLVHTNIISPAGISFDWATDKIYWTDAETGRIEVANSDGTMRSLLVWEELYKPRDIVVDPIGGMMYWSEWGERPKIEKACMDGTNRYTLAISNLTWPNGLAVDNPPGKIYWTDAGSRTIEFANLDGSNRQILIGLY</sequence>
<comment type="caution">
    <text evidence="17">The sequence shown here is derived from an EMBL/GenBank/DDBJ whole genome shotgun (WGS) entry which is preliminary data.</text>
</comment>
<name>A0AAV8YET3_9CUCU</name>
<feature type="repeat" description="LDL-receptor class B" evidence="14">
    <location>
        <begin position="463"/>
        <end position="506"/>
    </location>
</feature>
<dbReference type="PRINTS" id="PR00261">
    <property type="entry name" value="LDLRECEPTOR"/>
</dbReference>
<feature type="repeat" description="LDL-receptor class B" evidence="14">
    <location>
        <begin position="684"/>
        <end position="726"/>
    </location>
</feature>
<evidence type="ECO:0000256" key="14">
    <source>
        <dbReference type="PROSITE-ProRule" id="PRU00461"/>
    </source>
</evidence>
<evidence type="ECO:0000313" key="17">
    <source>
        <dbReference type="EMBL" id="KAJ8949685.1"/>
    </source>
</evidence>
<dbReference type="FunFam" id="4.10.400.10:FF:000034">
    <property type="entry name" value="Low-density lipoprotein receptor-related protein 2"/>
    <property type="match status" value="1"/>
</dbReference>
<dbReference type="CDD" id="cd00054">
    <property type="entry name" value="EGF_CA"/>
    <property type="match status" value="1"/>
</dbReference>
<feature type="repeat" description="LDL-receptor class B" evidence="14">
    <location>
        <begin position="507"/>
        <end position="549"/>
    </location>
</feature>
<dbReference type="FunFam" id="2.120.10.30:FF:000008">
    <property type="entry name" value="Low-density lipoprotein receptor-related protein 4"/>
    <property type="match status" value="1"/>
</dbReference>
<evidence type="ECO:0000256" key="8">
    <source>
        <dbReference type="ARBA" id="ARBA00022989"/>
    </source>
</evidence>
<feature type="disulfide bond" evidence="13">
    <location>
        <begin position="204"/>
        <end position="222"/>
    </location>
</feature>
<keyword evidence="12" id="KW-0325">Glycoprotein</keyword>
<dbReference type="GO" id="GO:0016324">
    <property type="term" value="C:apical plasma membrane"/>
    <property type="evidence" value="ECO:0007669"/>
    <property type="project" value="TreeGrafter"/>
</dbReference>
<dbReference type="SUPFAM" id="SSF57424">
    <property type="entry name" value="LDL receptor-like module"/>
    <property type="match status" value="6"/>
</dbReference>
<feature type="disulfide bond" evidence="13">
    <location>
        <begin position="121"/>
        <end position="139"/>
    </location>
</feature>
<keyword evidence="6" id="KW-0732">Signal</keyword>
<feature type="domain" description="EGF-like" evidence="16">
    <location>
        <begin position="288"/>
        <end position="331"/>
    </location>
</feature>
<feature type="repeat" description="LDL-receptor class B" evidence="14">
    <location>
        <begin position="727"/>
        <end position="769"/>
    </location>
</feature>
<evidence type="ECO:0000256" key="7">
    <source>
        <dbReference type="ARBA" id="ARBA00022737"/>
    </source>
</evidence>
<feature type="disulfide bond" evidence="13">
    <location>
        <begin position="114"/>
        <end position="126"/>
    </location>
</feature>
<dbReference type="FunFam" id="2.120.10.30:FF:000241">
    <property type="entry name" value="Low-density lipoprotein receptor-related protein 6"/>
    <property type="match status" value="1"/>
</dbReference>
<evidence type="ECO:0000256" key="11">
    <source>
        <dbReference type="ARBA" id="ARBA00023170"/>
    </source>
</evidence>
<organism evidence="17 18">
    <name type="scientific">Rhamnusium bicolor</name>
    <dbReference type="NCBI Taxonomy" id="1586634"/>
    <lineage>
        <taxon>Eukaryota</taxon>
        <taxon>Metazoa</taxon>
        <taxon>Ecdysozoa</taxon>
        <taxon>Arthropoda</taxon>
        <taxon>Hexapoda</taxon>
        <taxon>Insecta</taxon>
        <taxon>Pterygota</taxon>
        <taxon>Neoptera</taxon>
        <taxon>Endopterygota</taxon>
        <taxon>Coleoptera</taxon>
        <taxon>Polyphaga</taxon>
        <taxon>Cucujiformia</taxon>
        <taxon>Chrysomeloidea</taxon>
        <taxon>Cerambycidae</taxon>
        <taxon>Lepturinae</taxon>
        <taxon>Rhagiini</taxon>
        <taxon>Rhamnusium</taxon>
    </lineage>
</organism>
<feature type="disulfide bond" evidence="13">
    <location>
        <begin position="174"/>
        <end position="189"/>
    </location>
</feature>
<dbReference type="Gene3D" id="4.10.400.10">
    <property type="entry name" value="Low-density Lipoprotein Receptor"/>
    <property type="match status" value="6"/>
</dbReference>
<evidence type="ECO:0000256" key="9">
    <source>
        <dbReference type="ARBA" id="ARBA00023136"/>
    </source>
</evidence>
<dbReference type="PROSITE" id="PS50068">
    <property type="entry name" value="LDLRA_2"/>
    <property type="match status" value="6"/>
</dbReference>
<dbReference type="InterPro" id="IPR023415">
    <property type="entry name" value="LDLR_class-A_CS"/>
</dbReference>
<evidence type="ECO:0000259" key="16">
    <source>
        <dbReference type="SMART" id="SM00181"/>
    </source>
</evidence>
<dbReference type="SMART" id="SM00181">
    <property type="entry name" value="EGF"/>
    <property type="match status" value="3"/>
</dbReference>
<evidence type="ECO:0000256" key="2">
    <source>
        <dbReference type="ARBA" id="ARBA00022475"/>
    </source>
</evidence>